<feature type="chain" id="PRO_5042599027" evidence="2">
    <location>
        <begin position="16"/>
        <end position="85"/>
    </location>
</feature>
<evidence type="ECO:0000313" key="4">
    <source>
        <dbReference type="Proteomes" id="UP001273166"/>
    </source>
</evidence>
<reference evidence="3" key="1">
    <citation type="journal article" date="2023" name="Mol. Phylogenet. Evol.">
        <title>Genome-scale phylogeny and comparative genomics of the fungal order Sordariales.</title>
        <authorList>
            <person name="Hensen N."/>
            <person name="Bonometti L."/>
            <person name="Westerberg I."/>
            <person name="Brannstrom I.O."/>
            <person name="Guillou S."/>
            <person name="Cros-Aarteil S."/>
            <person name="Calhoun S."/>
            <person name="Haridas S."/>
            <person name="Kuo A."/>
            <person name="Mondo S."/>
            <person name="Pangilinan J."/>
            <person name="Riley R."/>
            <person name="LaButti K."/>
            <person name="Andreopoulos B."/>
            <person name="Lipzen A."/>
            <person name="Chen C."/>
            <person name="Yan M."/>
            <person name="Daum C."/>
            <person name="Ng V."/>
            <person name="Clum A."/>
            <person name="Steindorff A."/>
            <person name="Ohm R.A."/>
            <person name="Martin F."/>
            <person name="Silar P."/>
            <person name="Natvig D.O."/>
            <person name="Lalanne C."/>
            <person name="Gautier V."/>
            <person name="Ament-Velasquez S.L."/>
            <person name="Kruys A."/>
            <person name="Hutchinson M.I."/>
            <person name="Powell A.J."/>
            <person name="Barry K."/>
            <person name="Miller A.N."/>
            <person name="Grigoriev I.V."/>
            <person name="Debuchy R."/>
            <person name="Gladieux P."/>
            <person name="Hiltunen Thoren M."/>
            <person name="Johannesson H."/>
        </authorList>
    </citation>
    <scope>NUCLEOTIDE SEQUENCE</scope>
    <source>
        <strain evidence="3">CBS 333.67</strain>
    </source>
</reference>
<proteinExistence type="predicted"/>
<comment type="caution">
    <text evidence="3">The sequence shown here is derived from an EMBL/GenBank/DDBJ whole genome shotgun (WGS) entry which is preliminary data.</text>
</comment>
<feature type="signal peptide" evidence="2">
    <location>
        <begin position="1"/>
        <end position="15"/>
    </location>
</feature>
<feature type="region of interest" description="Disordered" evidence="1">
    <location>
        <begin position="23"/>
        <end position="52"/>
    </location>
</feature>
<evidence type="ECO:0000256" key="2">
    <source>
        <dbReference type="SAM" id="SignalP"/>
    </source>
</evidence>
<name>A0AAJ0GR99_9PEZI</name>
<gene>
    <name evidence="3" type="ORF">B0T15DRAFT_250977</name>
</gene>
<dbReference type="AlphaFoldDB" id="A0AAJ0GR99"/>
<dbReference type="EMBL" id="JAUDZG010000005">
    <property type="protein sequence ID" value="KAK3304702.1"/>
    <property type="molecule type" value="Genomic_DNA"/>
</dbReference>
<dbReference type="Proteomes" id="UP001273166">
    <property type="component" value="Unassembled WGS sequence"/>
</dbReference>
<evidence type="ECO:0000313" key="3">
    <source>
        <dbReference type="EMBL" id="KAK3304702.1"/>
    </source>
</evidence>
<sequence>MRPVLVLALAGLATAQTTRTITEGVPTTSPTTTTTVTPSSTSPSPATTTVAGGTATETAIPTGAAIVHGPVAGLVVVGALCAALL</sequence>
<accession>A0AAJ0GR99</accession>
<keyword evidence="4" id="KW-1185">Reference proteome</keyword>
<evidence type="ECO:0000256" key="1">
    <source>
        <dbReference type="SAM" id="MobiDB-lite"/>
    </source>
</evidence>
<dbReference type="GeneID" id="87882007"/>
<dbReference type="RefSeq" id="XP_062720482.1">
    <property type="nucleotide sequence ID" value="XM_062863178.1"/>
</dbReference>
<protein>
    <submittedName>
        <fullName evidence="3">Uncharacterized protein</fullName>
    </submittedName>
</protein>
<keyword evidence="2" id="KW-0732">Signal</keyword>
<reference evidence="3" key="2">
    <citation type="submission" date="2023-06" db="EMBL/GenBank/DDBJ databases">
        <authorList>
            <consortium name="Lawrence Berkeley National Laboratory"/>
            <person name="Mondo S.J."/>
            <person name="Hensen N."/>
            <person name="Bonometti L."/>
            <person name="Westerberg I."/>
            <person name="Brannstrom I.O."/>
            <person name="Guillou S."/>
            <person name="Cros-Aarteil S."/>
            <person name="Calhoun S."/>
            <person name="Haridas S."/>
            <person name="Kuo A."/>
            <person name="Pangilinan J."/>
            <person name="Riley R."/>
            <person name="Labutti K."/>
            <person name="Andreopoulos B."/>
            <person name="Lipzen A."/>
            <person name="Chen C."/>
            <person name="Yanf M."/>
            <person name="Daum C."/>
            <person name="Ng V."/>
            <person name="Clum A."/>
            <person name="Steindorff A."/>
            <person name="Ohm R."/>
            <person name="Martin F."/>
            <person name="Silar P."/>
            <person name="Natvig D."/>
            <person name="Lalanne C."/>
            <person name="Gautier V."/>
            <person name="Ament-Velasquez S.L."/>
            <person name="Kruys A."/>
            <person name="Hutchinson M.I."/>
            <person name="Powell A.J."/>
            <person name="Barry K."/>
            <person name="Miller A.N."/>
            <person name="Grigoriev I.V."/>
            <person name="Debuchy R."/>
            <person name="Gladieux P."/>
            <person name="Thoren M.H."/>
            <person name="Johannesson H."/>
        </authorList>
    </citation>
    <scope>NUCLEOTIDE SEQUENCE</scope>
    <source>
        <strain evidence="3">CBS 333.67</strain>
    </source>
</reference>
<organism evidence="3 4">
    <name type="scientific">Chaetomium strumarium</name>
    <dbReference type="NCBI Taxonomy" id="1170767"/>
    <lineage>
        <taxon>Eukaryota</taxon>
        <taxon>Fungi</taxon>
        <taxon>Dikarya</taxon>
        <taxon>Ascomycota</taxon>
        <taxon>Pezizomycotina</taxon>
        <taxon>Sordariomycetes</taxon>
        <taxon>Sordariomycetidae</taxon>
        <taxon>Sordariales</taxon>
        <taxon>Chaetomiaceae</taxon>
        <taxon>Chaetomium</taxon>
    </lineage>
</organism>